<dbReference type="InterPro" id="IPR052373">
    <property type="entry name" value="Gamma-glu_amide_hydrolase"/>
</dbReference>
<evidence type="ECO:0000313" key="3">
    <source>
        <dbReference type="Proteomes" id="UP001183202"/>
    </source>
</evidence>
<accession>A0ABU2N851</accession>
<dbReference type="PANTHER" id="PTHR43187:SF1">
    <property type="entry name" value="GLUTAMINE AMIDOTRANSFERASE DUG3-RELATED"/>
    <property type="match status" value="1"/>
</dbReference>
<dbReference type="RefSeq" id="WP_311556157.1">
    <property type="nucleotide sequence ID" value="NZ_JAVREJ010000006.1"/>
</dbReference>
<dbReference type="Pfam" id="PF13522">
    <property type="entry name" value="GATase_6"/>
    <property type="match status" value="1"/>
</dbReference>
<evidence type="ECO:0000313" key="2">
    <source>
        <dbReference type="EMBL" id="MDT0350132.1"/>
    </source>
</evidence>
<dbReference type="InterPro" id="IPR017932">
    <property type="entry name" value="GATase_2_dom"/>
</dbReference>
<name>A0ABU2N851_9PSEU</name>
<dbReference type="Proteomes" id="UP001183202">
    <property type="component" value="Unassembled WGS sequence"/>
</dbReference>
<sequence length="278" mass="30981">MCRWLAYFGDPIRPEELLYEPRRSLIEQSRSSGPDAGIANADGFGLGWYGLSDAPGLFRSSLPAWGDQNLRELSAQIRSPLFLAHVRAASAGMPVQQTNCHPFKHGKWLFVHNGYIADWPHLRRELTMAVDPDLYPYIEGSTDSEVMFYLALTYGLEDDPLGALERMAGCIEAAGYRHGTEHPLQMTLGLSDGEQVIAVRYASGPEVNTLFVSTSVHDIRLLLPAEERFRHFSDEARVVVSEPLIDLPGLWHEVPPSTALIVRDGPDSEDLPFVPRMP</sequence>
<keyword evidence="2" id="KW-0315">Glutamine amidotransferase</keyword>
<organism evidence="2 3">
    <name type="scientific">Pseudonocardia charpentierae</name>
    <dbReference type="NCBI Taxonomy" id="3075545"/>
    <lineage>
        <taxon>Bacteria</taxon>
        <taxon>Bacillati</taxon>
        <taxon>Actinomycetota</taxon>
        <taxon>Actinomycetes</taxon>
        <taxon>Pseudonocardiales</taxon>
        <taxon>Pseudonocardiaceae</taxon>
        <taxon>Pseudonocardia</taxon>
    </lineage>
</organism>
<reference evidence="3" key="1">
    <citation type="submission" date="2023-07" db="EMBL/GenBank/DDBJ databases">
        <title>30 novel species of actinomycetes from the DSMZ collection.</title>
        <authorList>
            <person name="Nouioui I."/>
        </authorList>
    </citation>
    <scope>NUCLEOTIDE SEQUENCE [LARGE SCALE GENOMIC DNA]</scope>
    <source>
        <strain evidence="3">DSM 45834</strain>
    </source>
</reference>
<feature type="domain" description="Glutamine amidotransferase type-2" evidence="1">
    <location>
        <begin position="2"/>
        <end position="265"/>
    </location>
</feature>
<dbReference type="Gene3D" id="3.60.20.10">
    <property type="entry name" value="Glutamine Phosphoribosylpyrophosphate, subunit 1, domain 1"/>
    <property type="match status" value="1"/>
</dbReference>
<keyword evidence="3" id="KW-1185">Reference proteome</keyword>
<dbReference type="CDD" id="cd01908">
    <property type="entry name" value="YafJ"/>
    <property type="match status" value="1"/>
</dbReference>
<protein>
    <submittedName>
        <fullName evidence="2">Class II glutamine amidotransferase</fullName>
    </submittedName>
</protein>
<dbReference type="EMBL" id="JAVREJ010000006">
    <property type="protein sequence ID" value="MDT0350132.1"/>
    <property type="molecule type" value="Genomic_DNA"/>
</dbReference>
<dbReference type="PROSITE" id="PS51278">
    <property type="entry name" value="GATASE_TYPE_2"/>
    <property type="match status" value="1"/>
</dbReference>
<dbReference type="PANTHER" id="PTHR43187">
    <property type="entry name" value="GLUTAMINE AMIDOTRANSFERASE DUG3-RELATED"/>
    <property type="match status" value="1"/>
</dbReference>
<gene>
    <name evidence="2" type="ORF">RM445_11415</name>
</gene>
<evidence type="ECO:0000259" key="1">
    <source>
        <dbReference type="PROSITE" id="PS51278"/>
    </source>
</evidence>
<dbReference type="InterPro" id="IPR029055">
    <property type="entry name" value="Ntn_hydrolases_N"/>
</dbReference>
<comment type="caution">
    <text evidence="2">The sequence shown here is derived from an EMBL/GenBank/DDBJ whole genome shotgun (WGS) entry which is preliminary data.</text>
</comment>
<proteinExistence type="predicted"/>
<dbReference type="SUPFAM" id="SSF56235">
    <property type="entry name" value="N-terminal nucleophile aminohydrolases (Ntn hydrolases)"/>
    <property type="match status" value="1"/>
</dbReference>